<sequence length="1064" mass="123290">MKGNHSPSVNIIRDDNVSLNYFVTPNAEKTATTLFQNFERGTHAFNLIGSFGTGKSAFFWALEKSLKGESEFFKTPYNGKTDFVKIIGDYGSLEAALNEEFGVTEDFSSNQKLFDAIYKRYQETIAINGLLVIAIDEFGKFLEYAAKNNPEDEIYFIQKLAEFANAPNRNILLLTSIHQSFESYGFQLNEKEINEWKKVTGRFQDLTFNEPIEQLLFLAASFLSQRKISKNEKEGNSQLIKKFNIYNVHSDYLERTQSKLHPLSAVSGYSLAIALQRYGQNERSLFTFLKSIKFTEISENDSSFELPDVYDYLYSEFYNFLISKSNPDYSNWSAIRNALERAETIFNLDVSVSHDILKTLGLLTIFSKKGSTLNAAFFTEYFKDTYSDKLLKEVIEGLRKAKIIRFSNFDSSYKFTEGTDLDIEKAILDAERKIDSSIDVLSRLNSHFDFPVITAKSISYRFGTPRIFEFLLTNDPTEEIATGEIDGYINLVFNDIKDFKGEDLKQFSRNKPTLFGLFKNTAEIFQILFEIEKTKKVLKDMEGEKDRVAIKELQTIIKSHENLLNHFVMDSLYSNKVIWFANGQDVQVRSKKEFNHLLSTLCGEIYSDTPILKNELFNKHKVSGAISSARRNFWRALANDYQKEDLGFDENKWPAEKTIYYTLLKETGIHRKRNDNWDLGAPTVESFDRLWEVSNRFLDEAKTSKKSLVSFMEALEKAPLKLKHGVIEFWAPTFLYINRGDFALYGDQGFVPHIDENTLYMMNRNPKEFYIKSFELNNLRLNLFNKYRDFLKQENKSVLDTDSFIESIRPLLIFYRDLTDYGKSTKTISREAIKLRESISKAKDPEQTFFEDFPQALGYSLNDLASNNELFEEYIIDFQNTIQEIKNSFSELLDRLEIFITKEIVNKEVSFPTYKNILQNRFSAVKEHETLAKHKSFLWRINSNLEDRDSFLMSIGQALLGKSLNKIKDSDEKLLKEKLILISKELDNLVDLSKVSTNDNEELYKLDLTTKNKGGITQIVRLPKDKLEDMEVILNKLSKELDSHKNLKMPILVSLLQRELNKNE</sequence>
<dbReference type="EMBL" id="CP042476">
    <property type="protein sequence ID" value="QED38633.1"/>
    <property type="molecule type" value="Genomic_DNA"/>
</dbReference>
<dbReference type="Proteomes" id="UP000321954">
    <property type="component" value="Chromosome"/>
</dbReference>
<dbReference type="OrthoDB" id="856045at2"/>
<gene>
    <name evidence="1" type="ORF">FK178_13320</name>
</gene>
<dbReference type="InterPro" id="IPR027417">
    <property type="entry name" value="P-loop_NTPase"/>
</dbReference>
<proteinExistence type="predicted"/>
<organism evidence="1 2">
    <name type="scientific">Antarcticibacterium arcticum</name>
    <dbReference type="NCBI Taxonomy" id="2585771"/>
    <lineage>
        <taxon>Bacteria</taxon>
        <taxon>Pseudomonadati</taxon>
        <taxon>Bacteroidota</taxon>
        <taxon>Flavobacteriia</taxon>
        <taxon>Flavobacteriales</taxon>
        <taxon>Flavobacteriaceae</taxon>
        <taxon>Antarcticibacterium</taxon>
    </lineage>
</organism>
<reference evidence="1 2" key="1">
    <citation type="submission" date="2019-08" db="EMBL/GenBank/DDBJ databases">
        <title>Antarcticibacterium arcticum sp. nov., a bacterium isolated from marine sediment of the Canadian Beaufort Sea.</title>
        <authorList>
            <person name="Lee Y.M."/>
            <person name="Baek K."/>
            <person name="Lee D.-H."/>
            <person name="Shin S.C."/>
            <person name="Jin Y.K."/>
            <person name="Park Y."/>
        </authorList>
    </citation>
    <scope>NUCLEOTIDE SEQUENCE [LARGE SCALE GENOMIC DNA]</scope>
    <source>
        <strain evidence="1 2">PAMC 28998</strain>
    </source>
</reference>
<dbReference type="KEGG" id="anp:FK178_13320"/>
<dbReference type="SUPFAM" id="SSF52540">
    <property type="entry name" value="P-loop containing nucleoside triphosphate hydrolases"/>
    <property type="match status" value="1"/>
</dbReference>
<evidence type="ECO:0008006" key="3">
    <source>
        <dbReference type="Google" id="ProtNLM"/>
    </source>
</evidence>
<evidence type="ECO:0000313" key="1">
    <source>
        <dbReference type="EMBL" id="QED38633.1"/>
    </source>
</evidence>
<name>A0A5B8YPR6_9FLAO</name>
<protein>
    <recommendedName>
        <fullName evidence="3">ATP-binding protein</fullName>
    </recommendedName>
</protein>
<evidence type="ECO:0000313" key="2">
    <source>
        <dbReference type="Proteomes" id="UP000321954"/>
    </source>
</evidence>
<dbReference type="RefSeq" id="WP_146836167.1">
    <property type="nucleotide sequence ID" value="NZ_CP042476.1"/>
</dbReference>
<accession>A0A5B8YPR6</accession>
<dbReference type="AlphaFoldDB" id="A0A5B8YPR6"/>
<keyword evidence="2" id="KW-1185">Reference proteome</keyword>